<keyword evidence="3" id="KW-1185">Reference proteome</keyword>
<dbReference type="InterPro" id="IPR022742">
    <property type="entry name" value="Hydrolase_4"/>
</dbReference>
<reference evidence="3" key="1">
    <citation type="submission" date="2016-03" db="EMBL/GenBank/DDBJ databases">
        <authorList>
            <person name="Devillers Hugo."/>
        </authorList>
    </citation>
    <scope>NUCLEOTIDE SEQUENCE [LARGE SCALE GENOMIC DNA]</scope>
</reference>
<evidence type="ECO:0000313" key="3">
    <source>
        <dbReference type="Proteomes" id="UP000189911"/>
    </source>
</evidence>
<proteinExistence type="predicted"/>
<dbReference type="Pfam" id="PF12146">
    <property type="entry name" value="Hydrolase_4"/>
    <property type="match status" value="1"/>
</dbReference>
<dbReference type="OrthoDB" id="10249433at2759"/>
<dbReference type="AlphaFoldDB" id="A0A1G4JHN5"/>
<dbReference type="PANTHER" id="PTHR11614">
    <property type="entry name" value="PHOSPHOLIPASE-RELATED"/>
    <property type="match status" value="1"/>
</dbReference>
<dbReference type="InterPro" id="IPR029058">
    <property type="entry name" value="AB_hydrolase_fold"/>
</dbReference>
<protein>
    <submittedName>
        <fullName evidence="2">LANO_0D06172g1_1</fullName>
    </submittedName>
</protein>
<gene>
    <name evidence="2" type="ORF">LANO_0D06172G</name>
</gene>
<dbReference type="Proteomes" id="UP000189911">
    <property type="component" value="Chromosome D"/>
</dbReference>
<dbReference type="Gene3D" id="3.40.50.1820">
    <property type="entry name" value="alpha/beta hydrolase"/>
    <property type="match status" value="1"/>
</dbReference>
<dbReference type="SUPFAM" id="SSF53474">
    <property type="entry name" value="alpha/beta-Hydrolases"/>
    <property type="match status" value="1"/>
</dbReference>
<evidence type="ECO:0000313" key="2">
    <source>
        <dbReference type="EMBL" id="SCU89728.1"/>
    </source>
</evidence>
<feature type="domain" description="Serine aminopeptidase S33" evidence="1">
    <location>
        <begin position="54"/>
        <end position="298"/>
    </location>
</feature>
<evidence type="ECO:0000259" key="1">
    <source>
        <dbReference type="Pfam" id="PF12146"/>
    </source>
</evidence>
<sequence>MFFRSSSKPDPVPFPYKYSVGDFDRQKHSFNGAEFVCMKRPVASSENKKNKGFVKARVLIVHGFSEHTLLYTRVMDYLSRVGIESFVFDQRGSGQTSPGKLKGLTDESHTFQDLDHFIEWNLEDKSKETPLFLFGHSMGGGIILNYGCSGRYRDQIAGIACTGPLVILHPHSAPRAIVSFLSPVIALLLPRFRIDTGLDLNATTSDAQYREFLSRDPLTVPLYGSLRQIYDFLERGKRLARDKTYVAKFQTPVLIMHGQEDQINDPKGSQMFYDICTVSDKQLKFIPKARHSLCLEEDAIFEDMADGLKSWILEHATQRP</sequence>
<dbReference type="InterPro" id="IPR051044">
    <property type="entry name" value="MAG_DAG_Lipase"/>
</dbReference>
<name>A0A1G4JHN5_9SACH</name>
<accession>A0A1G4JHN5</accession>
<dbReference type="EMBL" id="LT598448">
    <property type="protein sequence ID" value="SCU89728.1"/>
    <property type="molecule type" value="Genomic_DNA"/>
</dbReference>
<organism evidence="2 3">
    <name type="scientific">Lachancea nothofagi CBS 11611</name>
    <dbReference type="NCBI Taxonomy" id="1266666"/>
    <lineage>
        <taxon>Eukaryota</taxon>
        <taxon>Fungi</taxon>
        <taxon>Dikarya</taxon>
        <taxon>Ascomycota</taxon>
        <taxon>Saccharomycotina</taxon>
        <taxon>Saccharomycetes</taxon>
        <taxon>Saccharomycetales</taxon>
        <taxon>Saccharomycetaceae</taxon>
        <taxon>Lachancea</taxon>
    </lineage>
</organism>